<dbReference type="Gene3D" id="1.20.120.520">
    <property type="entry name" value="nmb1532 protein domain like"/>
    <property type="match status" value="1"/>
</dbReference>
<evidence type="ECO:0000313" key="7">
    <source>
        <dbReference type="EMBL" id="RKD91389.1"/>
    </source>
</evidence>
<evidence type="ECO:0000259" key="6">
    <source>
        <dbReference type="Pfam" id="PF01814"/>
    </source>
</evidence>
<comment type="subcellular location">
    <subcellularLocation>
        <location evidence="1">Cytoplasm</location>
    </subcellularLocation>
</comment>
<proteinExistence type="predicted"/>
<dbReference type="PANTHER" id="PTHR36438">
    <property type="entry name" value="IRON-SULFUR CLUSTER REPAIR PROTEIN YTFE"/>
    <property type="match status" value="1"/>
</dbReference>
<accession>A0A419W7E9</accession>
<evidence type="ECO:0000256" key="2">
    <source>
        <dbReference type="ARBA" id="ARBA00022490"/>
    </source>
</evidence>
<protein>
    <submittedName>
        <fullName evidence="7">Regulator of cell morphogenesis and NO signaling</fullName>
    </submittedName>
</protein>
<dbReference type="InterPro" id="IPR019903">
    <property type="entry name" value="RIC_family"/>
</dbReference>
<evidence type="ECO:0000256" key="3">
    <source>
        <dbReference type="ARBA" id="ARBA00022723"/>
    </source>
</evidence>
<feature type="coiled-coil region" evidence="5">
    <location>
        <begin position="153"/>
        <end position="180"/>
    </location>
</feature>
<dbReference type="AlphaFoldDB" id="A0A419W7E9"/>
<dbReference type="RefSeq" id="WP_120272696.1">
    <property type="nucleotide sequence ID" value="NZ_RAPN01000001.1"/>
</dbReference>
<keyword evidence="8" id="KW-1185">Reference proteome</keyword>
<organism evidence="7 8">
    <name type="scientific">Mangrovibacterium diazotrophicum</name>
    <dbReference type="NCBI Taxonomy" id="1261403"/>
    <lineage>
        <taxon>Bacteria</taxon>
        <taxon>Pseudomonadati</taxon>
        <taxon>Bacteroidota</taxon>
        <taxon>Bacteroidia</taxon>
        <taxon>Marinilabiliales</taxon>
        <taxon>Prolixibacteraceae</taxon>
        <taxon>Mangrovibacterium</taxon>
    </lineage>
</organism>
<feature type="domain" description="Hemerythrin-like" evidence="6">
    <location>
        <begin position="79"/>
        <end position="221"/>
    </location>
</feature>
<keyword evidence="3" id="KW-0479">Metal-binding</keyword>
<gene>
    <name evidence="7" type="ORF">BC643_1742</name>
</gene>
<dbReference type="InterPro" id="IPR012312">
    <property type="entry name" value="Hemerythrin-like"/>
</dbReference>
<sequence>MKLFKKEDKMSSLVTANSNLLPVINRFGIRLGFKEKTIGEICHEQDVNPDFFLAIVNTYTEENYFPEKELLSFSPLLLIDYLKTTHNYYIGYVLPKIETLLERVIASCKEGCTSLKMISSFYQKYKAELLLHLQHEDEKEFPYIVDLLKTRKLREGQKSIAEYETEHTDVEEKLSDLKNLLIKYVEPGYNHNDMNEFVQALFQFEKDLYDHARIEDAILIKQVEMLEEEIKTNAVQ</sequence>
<name>A0A419W7E9_9BACT</name>
<comment type="caution">
    <text evidence="7">The sequence shown here is derived from an EMBL/GenBank/DDBJ whole genome shotgun (WGS) entry which is preliminary data.</text>
</comment>
<dbReference type="Proteomes" id="UP000283387">
    <property type="component" value="Unassembled WGS sequence"/>
</dbReference>
<evidence type="ECO:0000256" key="1">
    <source>
        <dbReference type="ARBA" id="ARBA00004496"/>
    </source>
</evidence>
<keyword evidence="5" id="KW-0175">Coiled coil</keyword>
<reference evidence="7 8" key="1">
    <citation type="submission" date="2018-09" db="EMBL/GenBank/DDBJ databases">
        <title>Genomic Encyclopedia of Archaeal and Bacterial Type Strains, Phase II (KMG-II): from individual species to whole genera.</title>
        <authorList>
            <person name="Goeker M."/>
        </authorList>
    </citation>
    <scope>NUCLEOTIDE SEQUENCE [LARGE SCALE GENOMIC DNA]</scope>
    <source>
        <strain evidence="7 8">DSM 27148</strain>
    </source>
</reference>
<keyword evidence="4" id="KW-0408">Iron</keyword>
<evidence type="ECO:0000256" key="4">
    <source>
        <dbReference type="ARBA" id="ARBA00023004"/>
    </source>
</evidence>
<keyword evidence="2" id="KW-0963">Cytoplasm</keyword>
<evidence type="ECO:0000256" key="5">
    <source>
        <dbReference type="SAM" id="Coils"/>
    </source>
</evidence>
<dbReference type="OrthoDB" id="937463at2"/>
<dbReference type="GO" id="GO:0046872">
    <property type="term" value="F:metal ion binding"/>
    <property type="evidence" value="ECO:0007669"/>
    <property type="project" value="UniProtKB-KW"/>
</dbReference>
<dbReference type="GO" id="GO:0005737">
    <property type="term" value="C:cytoplasm"/>
    <property type="evidence" value="ECO:0007669"/>
    <property type="project" value="UniProtKB-SubCell"/>
</dbReference>
<dbReference type="Pfam" id="PF01814">
    <property type="entry name" value="Hemerythrin"/>
    <property type="match status" value="1"/>
</dbReference>
<dbReference type="EMBL" id="RAPN01000001">
    <property type="protein sequence ID" value="RKD91389.1"/>
    <property type="molecule type" value="Genomic_DNA"/>
</dbReference>
<evidence type="ECO:0000313" key="8">
    <source>
        <dbReference type="Proteomes" id="UP000283387"/>
    </source>
</evidence>
<dbReference type="PANTHER" id="PTHR36438:SF1">
    <property type="entry name" value="IRON-SULFUR CLUSTER REPAIR PROTEIN YTFE"/>
    <property type="match status" value="1"/>
</dbReference>